<dbReference type="AlphaFoldDB" id="A0A0B4XSR2"/>
<dbReference type="PANTHER" id="PTHR35091">
    <property type="entry name" value="FLAGELLAR PROTEIN FLIL"/>
    <property type="match status" value="1"/>
</dbReference>
<organism evidence="11 12">
    <name type="scientific">Isoalcanivorax pacificus W11-5</name>
    <dbReference type="NCBI Taxonomy" id="391936"/>
    <lineage>
        <taxon>Bacteria</taxon>
        <taxon>Pseudomonadati</taxon>
        <taxon>Pseudomonadota</taxon>
        <taxon>Gammaproteobacteria</taxon>
        <taxon>Oceanospirillales</taxon>
        <taxon>Alcanivoracaceae</taxon>
        <taxon>Isoalcanivorax</taxon>
    </lineage>
</organism>
<dbReference type="GO" id="GO:0071978">
    <property type="term" value="P:bacterial-type flagellum-dependent swarming motility"/>
    <property type="evidence" value="ECO:0007669"/>
    <property type="project" value="TreeGrafter"/>
</dbReference>
<reference evidence="11 12" key="1">
    <citation type="journal article" date="2012" name="J. Bacteriol.">
        <title>Genome sequence of an alkane-degrading bacterium, Alcanivorax pacificus type strain W11-5, isolated from deep sea sediment.</title>
        <authorList>
            <person name="Lai Q."/>
            <person name="Shao Z."/>
        </authorList>
    </citation>
    <scope>NUCLEOTIDE SEQUENCE [LARGE SCALE GENOMIC DNA]</scope>
    <source>
        <strain evidence="11 12">W11-5</strain>
    </source>
</reference>
<dbReference type="InterPro" id="IPR005503">
    <property type="entry name" value="FliL"/>
</dbReference>
<keyword evidence="11" id="KW-0282">Flagellum</keyword>
<evidence type="ECO:0000256" key="3">
    <source>
        <dbReference type="ARBA" id="ARBA00008281"/>
    </source>
</evidence>
<evidence type="ECO:0000256" key="6">
    <source>
        <dbReference type="ARBA" id="ARBA00022692"/>
    </source>
</evidence>
<name>A0A0B4XSR2_9GAMM</name>
<evidence type="ECO:0000256" key="2">
    <source>
        <dbReference type="ARBA" id="ARBA00004162"/>
    </source>
</evidence>
<keyword evidence="8 10" id="KW-1133">Transmembrane helix</keyword>
<evidence type="ECO:0000256" key="5">
    <source>
        <dbReference type="ARBA" id="ARBA00022500"/>
    </source>
</evidence>
<keyword evidence="7 10" id="KW-0283">Flagellar rotation</keyword>
<accession>A0A0B4XSR2</accession>
<keyword evidence="9 10" id="KW-0472">Membrane</keyword>
<evidence type="ECO:0000313" key="12">
    <source>
        <dbReference type="Proteomes" id="UP000006764"/>
    </source>
</evidence>
<keyword evidence="11" id="KW-0966">Cell projection</keyword>
<keyword evidence="4" id="KW-1003">Cell membrane</keyword>
<dbReference type="GO" id="GO:0006935">
    <property type="term" value="P:chemotaxis"/>
    <property type="evidence" value="ECO:0007669"/>
    <property type="project" value="UniProtKB-KW"/>
</dbReference>
<dbReference type="KEGG" id="apac:S7S_14725"/>
<evidence type="ECO:0000256" key="10">
    <source>
        <dbReference type="RuleBase" id="RU364125"/>
    </source>
</evidence>
<dbReference type="RefSeq" id="WP_008733748.1">
    <property type="nucleotide sequence ID" value="NZ_CP004387.1"/>
</dbReference>
<comment type="function">
    <text evidence="1 10">Controls the rotational direction of flagella during chemotaxis.</text>
</comment>
<keyword evidence="10" id="KW-0997">Cell inner membrane</keyword>
<evidence type="ECO:0000256" key="8">
    <source>
        <dbReference type="ARBA" id="ARBA00022989"/>
    </source>
</evidence>
<dbReference type="Pfam" id="PF03748">
    <property type="entry name" value="FliL"/>
    <property type="match status" value="1"/>
</dbReference>
<dbReference type="Proteomes" id="UP000006764">
    <property type="component" value="Chromosome"/>
</dbReference>
<comment type="similarity">
    <text evidence="3 10">Belongs to the FliL family.</text>
</comment>
<evidence type="ECO:0000313" key="11">
    <source>
        <dbReference type="EMBL" id="AJD49357.1"/>
    </source>
</evidence>
<keyword evidence="6 10" id="KW-0812">Transmembrane</keyword>
<gene>
    <name evidence="11" type="ORF">S7S_14725</name>
</gene>
<keyword evidence="11" id="KW-0969">Cilium</keyword>
<evidence type="ECO:0000256" key="4">
    <source>
        <dbReference type="ARBA" id="ARBA00022475"/>
    </source>
</evidence>
<dbReference type="EMBL" id="CP004387">
    <property type="protein sequence ID" value="AJD49357.1"/>
    <property type="molecule type" value="Genomic_DNA"/>
</dbReference>
<dbReference type="GO" id="GO:0005886">
    <property type="term" value="C:plasma membrane"/>
    <property type="evidence" value="ECO:0007669"/>
    <property type="project" value="UniProtKB-SubCell"/>
</dbReference>
<dbReference type="PANTHER" id="PTHR35091:SF2">
    <property type="entry name" value="FLAGELLAR PROTEIN FLIL"/>
    <property type="match status" value="1"/>
</dbReference>
<dbReference type="OrthoDB" id="2087278at2"/>
<protein>
    <recommendedName>
        <fullName evidence="10">Flagellar protein FliL</fullName>
    </recommendedName>
</protein>
<feature type="transmembrane region" description="Helical" evidence="10">
    <location>
        <begin position="12"/>
        <end position="34"/>
    </location>
</feature>
<evidence type="ECO:0000256" key="9">
    <source>
        <dbReference type="ARBA" id="ARBA00023136"/>
    </source>
</evidence>
<evidence type="ECO:0000256" key="7">
    <source>
        <dbReference type="ARBA" id="ARBA00022779"/>
    </source>
</evidence>
<proteinExistence type="inferred from homology"/>
<dbReference type="STRING" id="391936.S7S_14725"/>
<dbReference type="GO" id="GO:0009425">
    <property type="term" value="C:bacterial-type flagellum basal body"/>
    <property type="evidence" value="ECO:0007669"/>
    <property type="project" value="InterPro"/>
</dbReference>
<keyword evidence="5 10" id="KW-0145">Chemotaxis</keyword>
<sequence length="160" mass="17587">MALSETGSRKTQWLLVLVLVMMAGLAATNIYLLFNQQQAAAPAEPVVENTVPDAGSPIFVRIDPFTVNLQGDAYSRNLLYTALWLQVDDIRTRDYLTTHMPQVRSQLLSLLSAQDVKLATAPDGKNILAAKIRDMLQTSLTTPPAVLSVSKVLFSEFIVQ</sequence>
<dbReference type="HOGENOM" id="CLU_099018_0_0_6"/>
<evidence type="ECO:0000256" key="1">
    <source>
        <dbReference type="ARBA" id="ARBA00002254"/>
    </source>
</evidence>
<keyword evidence="12" id="KW-1185">Reference proteome</keyword>
<comment type="subcellular location">
    <subcellularLocation>
        <location evidence="10">Cell inner membrane</location>
    </subcellularLocation>
    <subcellularLocation>
        <location evidence="2">Cell membrane</location>
        <topology evidence="2">Single-pass membrane protein</topology>
    </subcellularLocation>
</comment>